<accession>A0A7W7EYJ8</accession>
<dbReference type="Gene3D" id="3.40.50.150">
    <property type="entry name" value="Vaccinia Virus protein VP39"/>
    <property type="match status" value="1"/>
</dbReference>
<evidence type="ECO:0000313" key="1">
    <source>
        <dbReference type="EMBL" id="MBB4618828.1"/>
    </source>
</evidence>
<dbReference type="SUPFAM" id="SSF53335">
    <property type="entry name" value="S-adenosyl-L-methionine-dependent methyltransferases"/>
    <property type="match status" value="1"/>
</dbReference>
<protein>
    <submittedName>
        <fullName evidence="1">Cyclopropane fatty-acyl-phospholipid synthase-like methyltransferase</fullName>
    </submittedName>
</protein>
<keyword evidence="1" id="KW-0489">Methyltransferase</keyword>
<comment type="caution">
    <text evidence="1">The sequence shown here is derived from an EMBL/GenBank/DDBJ whole genome shotgun (WGS) entry which is preliminary data.</text>
</comment>
<organism evidence="1 2">
    <name type="scientific">Sphingomonas abaci</name>
    <dbReference type="NCBI Taxonomy" id="237611"/>
    <lineage>
        <taxon>Bacteria</taxon>
        <taxon>Pseudomonadati</taxon>
        <taxon>Pseudomonadota</taxon>
        <taxon>Alphaproteobacteria</taxon>
        <taxon>Sphingomonadales</taxon>
        <taxon>Sphingomonadaceae</taxon>
        <taxon>Sphingomonas</taxon>
    </lineage>
</organism>
<evidence type="ECO:0000313" key="2">
    <source>
        <dbReference type="Proteomes" id="UP000574769"/>
    </source>
</evidence>
<dbReference type="GO" id="GO:0008168">
    <property type="term" value="F:methyltransferase activity"/>
    <property type="evidence" value="ECO:0007669"/>
    <property type="project" value="UniProtKB-KW"/>
</dbReference>
<dbReference type="AlphaFoldDB" id="A0A7W7EYJ8"/>
<dbReference type="RefSeq" id="WP_184116059.1">
    <property type="nucleotide sequence ID" value="NZ_JACHNY010000006.1"/>
</dbReference>
<keyword evidence="1" id="KW-0808">Transferase</keyword>
<dbReference type="InterPro" id="IPR029063">
    <property type="entry name" value="SAM-dependent_MTases_sf"/>
</dbReference>
<sequence>MRPITLDGFEKTFAADPDPWNTFADRDEACKRQAIRHAIGSARRGRVLEIAAGNGSNSRMLATRSLRLDATEATATGTRLVAAALPASRRARAIRLAVPGRFPRPGYDAIVIAELLYYLSPAAMRRTARDSARAVRRGGLLVLAHHRIDFHDFAQHAADLHRTFLAQTGRAWSVRAVRRTGRWTVHACLRR</sequence>
<gene>
    <name evidence="1" type="ORF">GGQ96_002974</name>
</gene>
<reference evidence="1 2" key="1">
    <citation type="submission" date="2020-08" db="EMBL/GenBank/DDBJ databases">
        <title>Genomic Encyclopedia of Type Strains, Phase IV (KMG-IV): sequencing the most valuable type-strain genomes for metagenomic binning, comparative biology and taxonomic classification.</title>
        <authorList>
            <person name="Goeker M."/>
        </authorList>
    </citation>
    <scope>NUCLEOTIDE SEQUENCE [LARGE SCALE GENOMIC DNA]</scope>
    <source>
        <strain evidence="1 2">DSM 15867</strain>
    </source>
</reference>
<name>A0A7W7EYJ8_9SPHN</name>
<dbReference type="GO" id="GO:0032259">
    <property type="term" value="P:methylation"/>
    <property type="evidence" value="ECO:0007669"/>
    <property type="project" value="UniProtKB-KW"/>
</dbReference>
<proteinExistence type="predicted"/>
<keyword evidence="2" id="KW-1185">Reference proteome</keyword>
<dbReference type="Proteomes" id="UP000574769">
    <property type="component" value="Unassembled WGS sequence"/>
</dbReference>
<dbReference type="EMBL" id="JACHNY010000006">
    <property type="protein sequence ID" value="MBB4618828.1"/>
    <property type="molecule type" value="Genomic_DNA"/>
</dbReference>